<dbReference type="AlphaFoldDB" id="A0AA43QGV4"/>
<dbReference type="Proteomes" id="UP001161017">
    <property type="component" value="Unassembled WGS sequence"/>
</dbReference>
<dbReference type="SUPFAM" id="SSF51905">
    <property type="entry name" value="FAD/NAD(P)-binding domain"/>
    <property type="match status" value="1"/>
</dbReference>
<evidence type="ECO:0008006" key="7">
    <source>
        <dbReference type="Google" id="ProtNLM"/>
    </source>
</evidence>
<evidence type="ECO:0000256" key="3">
    <source>
        <dbReference type="ARBA" id="ARBA00023002"/>
    </source>
</evidence>
<feature type="region of interest" description="Disordered" evidence="4">
    <location>
        <begin position="133"/>
        <end position="152"/>
    </location>
</feature>
<keyword evidence="1" id="KW-0285">Flavoprotein</keyword>
<dbReference type="InterPro" id="IPR036188">
    <property type="entry name" value="FAD/NAD-bd_sf"/>
</dbReference>
<dbReference type="Gene3D" id="3.50.50.60">
    <property type="entry name" value="FAD/NAD(P)-binding domain"/>
    <property type="match status" value="1"/>
</dbReference>
<dbReference type="InterPro" id="IPR020946">
    <property type="entry name" value="Flavin_mOase-like"/>
</dbReference>
<reference evidence="5" key="1">
    <citation type="journal article" date="2023" name="Genome Biol. Evol.">
        <title>First Whole Genome Sequence and Flow Cytometry Genome Size Data for the Lichen-Forming Fungus Ramalina farinacea (Ascomycota).</title>
        <authorList>
            <person name="Llewellyn T."/>
            <person name="Mian S."/>
            <person name="Hill R."/>
            <person name="Leitch I.J."/>
            <person name="Gaya E."/>
        </authorList>
    </citation>
    <scope>NUCLEOTIDE SEQUENCE</scope>
    <source>
        <strain evidence="5">LIQ254RAFAR</strain>
    </source>
</reference>
<dbReference type="GO" id="GO:0050661">
    <property type="term" value="F:NADP binding"/>
    <property type="evidence" value="ECO:0007669"/>
    <property type="project" value="InterPro"/>
</dbReference>
<name>A0AA43QGV4_9LECA</name>
<keyword evidence="2" id="KW-0274">FAD</keyword>
<evidence type="ECO:0000313" key="5">
    <source>
        <dbReference type="EMBL" id="MDI1486298.1"/>
    </source>
</evidence>
<dbReference type="GO" id="GO:0050660">
    <property type="term" value="F:flavin adenine dinucleotide binding"/>
    <property type="evidence" value="ECO:0007669"/>
    <property type="project" value="InterPro"/>
</dbReference>
<proteinExistence type="predicted"/>
<protein>
    <recommendedName>
        <fullName evidence="7">Flavin-containing monooxygenase</fullName>
    </recommendedName>
</protein>
<organism evidence="5 6">
    <name type="scientific">Ramalina farinacea</name>
    <dbReference type="NCBI Taxonomy" id="258253"/>
    <lineage>
        <taxon>Eukaryota</taxon>
        <taxon>Fungi</taxon>
        <taxon>Dikarya</taxon>
        <taxon>Ascomycota</taxon>
        <taxon>Pezizomycotina</taxon>
        <taxon>Lecanoromycetes</taxon>
        <taxon>OSLEUM clade</taxon>
        <taxon>Lecanoromycetidae</taxon>
        <taxon>Lecanorales</taxon>
        <taxon>Lecanorineae</taxon>
        <taxon>Ramalinaceae</taxon>
        <taxon>Ramalina</taxon>
    </lineage>
</organism>
<evidence type="ECO:0000256" key="2">
    <source>
        <dbReference type="ARBA" id="ARBA00022827"/>
    </source>
</evidence>
<dbReference type="PANTHER" id="PTHR43539">
    <property type="entry name" value="FLAVIN-BINDING MONOOXYGENASE-LIKE PROTEIN (AFU_ORTHOLOGUE AFUA_4G09220)"/>
    <property type="match status" value="1"/>
</dbReference>
<evidence type="ECO:0000256" key="4">
    <source>
        <dbReference type="SAM" id="MobiDB-lite"/>
    </source>
</evidence>
<dbReference type="Pfam" id="PF00743">
    <property type="entry name" value="FMO-like"/>
    <property type="match status" value="1"/>
</dbReference>
<evidence type="ECO:0000313" key="6">
    <source>
        <dbReference type="Proteomes" id="UP001161017"/>
    </source>
</evidence>
<comment type="caution">
    <text evidence="5">The sequence shown here is derived from an EMBL/GenBank/DDBJ whole genome shotgun (WGS) entry which is preliminary data.</text>
</comment>
<keyword evidence="6" id="KW-1185">Reference proteome</keyword>
<sequence length="550" mass="60997">MLEIPASNGCVPGSGVMKHPAYPKASSIASTSPPDPERVISEWLSSFNAVAGANDASQLSSLFLEESYWRDLLCLTWDFHTMQGPEKICVQAFVHVETDVGSGRGMIKLLPDDNGWKAYTLFTVLQELKGHEETVGEKRTSGSDPSGHSKKNWQEKRIAEENLEDGFDPAVLIVGSGQGGLTVGARLKQLGVDAVIIDRNPRIGDNWRNRYHQLVLHDSVWYDHMPYLNFPPNWPVFTPKDKLAEWFELYAKALELNVWTGTNLLASEWDGKERRWTVTIERERDGKKETRASPIVPGKIHPRHVIQATGHSGEPYIPTEIKGLDDFKGDRLVHSSQFDGPQKNAKGKKAVIVGCCNSGHDIAHDFFEHGYDVTMIQRSSTLVVNGQTLIDVDMKGVYSEDGPPVEDADLLTMAVPNPVSKRMKIDSTAEINRRDASLLNGLQAAGFALDNGPDCAGLYMKYIHRGGGYYIDVGTSQLIANGKIKIKQGQEIERINAHSLTFKDGSELEADEIVLATGYQNMRETARKIFGDQLADGVKVRVAYQRVNVR</sequence>
<dbReference type="GO" id="GO:0004499">
    <property type="term" value="F:N,N-dimethylaniline monooxygenase activity"/>
    <property type="evidence" value="ECO:0007669"/>
    <property type="project" value="InterPro"/>
</dbReference>
<dbReference type="InterPro" id="IPR050982">
    <property type="entry name" value="Auxin_biosynth/cation_transpt"/>
</dbReference>
<evidence type="ECO:0000256" key="1">
    <source>
        <dbReference type="ARBA" id="ARBA00022630"/>
    </source>
</evidence>
<dbReference type="EMBL" id="JAPUFD010000003">
    <property type="protein sequence ID" value="MDI1486298.1"/>
    <property type="molecule type" value="Genomic_DNA"/>
</dbReference>
<keyword evidence="3" id="KW-0560">Oxidoreductase</keyword>
<accession>A0AA43QGV4</accession>
<gene>
    <name evidence="5" type="ORF">OHK93_005525</name>
</gene>
<dbReference type="PANTHER" id="PTHR43539:SF68">
    <property type="entry name" value="FLAVIN-BINDING MONOOXYGENASE-LIKE PROTEIN (AFU_ORTHOLOGUE AFUA_4G09220)"/>
    <property type="match status" value="1"/>
</dbReference>